<dbReference type="KEGG" id="aper:A0U91_16175"/>
<reference evidence="1 2" key="1">
    <citation type="submission" date="2016-03" db="EMBL/GenBank/DDBJ databases">
        <title>Acetic acid bacteria sequencing.</title>
        <authorList>
            <person name="Brandt J."/>
            <person name="Jakob F."/>
            <person name="Vogel R.F."/>
        </authorList>
    </citation>
    <scope>NUCLEOTIDE SEQUENCE [LARGE SCALE GENOMIC DNA]</scope>
    <source>
        <strain evidence="1 2">TMW2.1084</strain>
        <plasmid evidence="2">pac1084_1</plasmid>
    </source>
</reference>
<organism evidence="1 2">
    <name type="scientific">Acetobacter persici</name>
    <dbReference type="NCBI Taxonomy" id="1076596"/>
    <lineage>
        <taxon>Bacteria</taxon>
        <taxon>Pseudomonadati</taxon>
        <taxon>Pseudomonadota</taxon>
        <taxon>Alphaproteobacteria</taxon>
        <taxon>Acetobacterales</taxon>
        <taxon>Acetobacteraceae</taxon>
        <taxon>Acetobacter</taxon>
    </lineage>
</organism>
<evidence type="ECO:0000313" key="1">
    <source>
        <dbReference type="EMBL" id="AQT06543.1"/>
    </source>
</evidence>
<dbReference type="Proteomes" id="UP000189055">
    <property type="component" value="Plasmid pAC1084_1"/>
</dbReference>
<evidence type="ECO:0000313" key="2">
    <source>
        <dbReference type="Proteomes" id="UP000189055"/>
    </source>
</evidence>
<evidence type="ECO:0008006" key="3">
    <source>
        <dbReference type="Google" id="ProtNLM"/>
    </source>
</evidence>
<accession>A0A1U9LJA7</accession>
<dbReference type="AlphaFoldDB" id="A0A1U9LJA7"/>
<dbReference type="EMBL" id="CP014688">
    <property type="protein sequence ID" value="AQT06543.1"/>
    <property type="molecule type" value="Genomic_DNA"/>
</dbReference>
<geneLocation type="plasmid" evidence="2">
    <name>pac1084_1</name>
</geneLocation>
<proteinExistence type="predicted"/>
<sequence>MTPQRLEVCLGIMGWTLRVLARMVKKSEGTIRQWKNGGLPVPEDVAAWLEGMVTHLEENPPPSTADMRRRATS</sequence>
<keyword evidence="1" id="KW-0614">Plasmid</keyword>
<gene>
    <name evidence="1" type="ORF">A0U91_16175</name>
</gene>
<protein>
    <recommendedName>
        <fullName evidence="3">Nuclease</fullName>
    </recommendedName>
</protein>
<name>A0A1U9LJA7_9PROT</name>